<name>A0A175WBD0_9PEZI</name>
<comment type="caution">
    <text evidence="3">The sequence shown here is derived from an EMBL/GenBank/DDBJ whole genome shotgun (WGS) entry which is preliminary data.</text>
</comment>
<keyword evidence="2" id="KW-0812">Transmembrane</keyword>
<keyword evidence="2" id="KW-1133">Transmembrane helix</keyword>
<dbReference type="EMBL" id="LCTW02000064">
    <property type="protein sequence ID" value="KXX80264.1"/>
    <property type="molecule type" value="Genomic_DNA"/>
</dbReference>
<sequence>MGSPKKVVIPRPFGWLLPALGPVAGVSIYASIYVFGVGTIPFILAVIAGGLHFLLGLYFCLTRSRPGSYHMYTVPVWLVVCAGVWCGVLYFFTQLVELIVNAPEDSYEGTDRPLVPIWSKIGCALSSLNVFLDLALLGIFLFSLMTQSTQAPVQSSYISAPVYAAPHVTEQYVPRQQQQQQQQQQQHQQQHQPQYHHPYQYQYPQYQAMPATSVIQTPDLKSPSPSPSPSRPPSRRGYSPLNRIDVIRRLCALQHPDGHWDYSPELTELVKLWGGRELMAPAHGVTALTHACLTDLCNYVWTAQREGREHECLGSEELISLQGIHWDLGWAKNALDRAEFWMSIGIGY</sequence>
<evidence type="ECO:0000256" key="2">
    <source>
        <dbReference type="SAM" id="Phobius"/>
    </source>
</evidence>
<accession>A0A175WBD0</accession>
<dbReference type="Proteomes" id="UP000078237">
    <property type="component" value="Unassembled WGS sequence"/>
</dbReference>
<keyword evidence="4" id="KW-1185">Reference proteome</keyword>
<proteinExistence type="predicted"/>
<feature type="region of interest" description="Disordered" evidence="1">
    <location>
        <begin position="216"/>
        <end position="239"/>
    </location>
</feature>
<feature type="transmembrane region" description="Helical" evidence="2">
    <location>
        <begin position="72"/>
        <end position="92"/>
    </location>
</feature>
<organism evidence="3 4">
    <name type="scientific">Madurella mycetomatis</name>
    <dbReference type="NCBI Taxonomy" id="100816"/>
    <lineage>
        <taxon>Eukaryota</taxon>
        <taxon>Fungi</taxon>
        <taxon>Dikarya</taxon>
        <taxon>Ascomycota</taxon>
        <taxon>Pezizomycotina</taxon>
        <taxon>Sordariomycetes</taxon>
        <taxon>Sordariomycetidae</taxon>
        <taxon>Sordariales</taxon>
        <taxon>Sordariales incertae sedis</taxon>
        <taxon>Madurella</taxon>
    </lineage>
</organism>
<gene>
    <name evidence="3" type="ORF">MMYC01_203627</name>
</gene>
<feature type="transmembrane region" description="Helical" evidence="2">
    <location>
        <begin position="117"/>
        <end position="142"/>
    </location>
</feature>
<feature type="transmembrane region" description="Helical" evidence="2">
    <location>
        <begin position="12"/>
        <end position="34"/>
    </location>
</feature>
<reference evidence="3 4" key="1">
    <citation type="journal article" date="2016" name="Genome Announc.">
        <title>Genome Sequence of Madurella mycetomatis mm55, Isolated from a Human Mycetoma Case in Sudan.</title>
        <authorList>
            <person name="Smit S."/>
            <person name="Derks M.F."/>
            <person name="Bervoets S."/>
            <person name="Fahal A."/>
            <person name="van Leeuwen W."/>
            <person name="van Belkum A."/>
            <person name="van de Sande W.W."/>
        </authorList>
    </citation>
    <scope>NUCLEOTIDE SEQUENCE [LARGE SCALE GENOMIC DNA]</scope>
    <source>
        <strain evidence="4">mm55</strain>
    </source>
</reference>
<dbReference type="OrthoDB" id="4589907at2759"/>
<evidence type="ECO:0000313" key="4">
    <source>
        <dbReference type="Proteomes" id="UP000078237"/>
    </source>
</evidence>
<evidence type="ECO:0000313" key="3">
    <source>
        <dbReference type="EMBL" id="KXX80264.1"/>
    </source>
</evidence>
<protein>
    <submittedName>
        <fullName evidence="3">Uncharacterized protein</fullName>
    </submittedName>
</protein>
<feature type="transmembrane region" description="Helical" evidence="2">
    <location>
        <begin position="40"/>
        <end position="60"/>
    </location>
</feature>
<dbReference type="VEuPathDB" id="FungiDB:MMYC01_203627"/>
<keyword evidence="2" id="KW-0472">Membrane</keyword>
<evidence type="ECO:0000256" key="1">
    <source>
        <dbReference type="SAM" id="MobiDB-lite"/>
    </source>
</evidence>
<feature type="compositionally biased region" description="Low complexity" evidence="1">
    <location>
        <begin position="176"/>
        <end position="195"/>
    </location>
</feature>
<dbReference type="AlphaFoldDB" id="A0A175WBD0"/>
<feature type="region of interest" description="Disordered" evidence="1">
    <location>
        <begin position="173"/>
        <end position="195"/>
    </location>
</feature>